<keyword evidence="2" id="KW-0479">Metal-binding</keyword>
<dbReference type="GO" id="GO:0005634">
    <property type="term" value="C:nucleus"/>
    <property type="evidence" value="ECO:0007669"/>
    <property type="project" value="UniProtKB-SubCell"/>
</dbReference>
<dbReference type="AlphaFoldDB" id="A0A6A1UQ89"/>
<evidence type="ECO:0000256" key="2">
    <source>
        <dbReference type="ARBA" id="ARBA00022723"/>
    </source>
</evidence>
<dbReference type="PROSITE" id="PS51134">
    <property type="entry name" value="ZF_TFIIB"/>
    <property type="match status" value="1"/>
</dbReference>
<dbReference type="InterPro" id="IPR053340">
    <property type="entry name" value="PTF2"/>
</dbReference>
<dbReference type="Proteomes" id="UP000516437">
    <property type="component" value="Chromosome 8"/>
</dbReference>
<name>A0A6A1UQ89_9ROSI</name>
<dbReference type="GO" id="GO:0003743">
    <property type="term" value="F:translation initiation factor activity"/>
    <property type="evidence" value="ECO:0007669"/>
    <property type="project" value="UniProtKB-KW"/>
</dbReference>
<organism evidence="10 11">
    <name type="scientific">Morella rubra</name>
    <name type="common">Chinese bayberry</name>
    <dbReference type="NCBI Taxonomy" id="262757"/>
    <lineage>
        <taxon>Eukaryota</taxon>
        <taxon>Viridiplantae</taxon>
        <taxon>Streptophyta</taxon>
        <taxon>Embryophyta</taxon>
        <taxon>Tracheophyta</taxon>
        <taxon>Spermatophyta</taxon>
        <taxon>Magnoliopsida</taxon>
        <taxon>eudicotyledons</taxon>
        <taxon>Gunneridae</taxon>
        <taxon>Pentapetalae</taxon>
        <taxon>rosids</taxon>
        <taxon>fabids</taxon>
        <taxon>Fagales</taxon>
        <taxon>Myricaceae</taxon>
        <taxon>Morella</taxon>
    </lineage>
</organism>
<sequence length="550" mass="61785">MSSSSRGCTSCRSNSLVRDDITGNLICATCGIVQEFDNFDAQLGGLNGPQGTFVRVGTAGTGTLYSYKEKKVFEAQKLIDYFTSRLGLSGPISNDVKTMIARITDEEFGQGDWFPILIGACAYVVMRKDNKSLPIAEVASVIGTDIYELGRMVARVVDFLGLKGPQEFPEFDVVGSFERAVRTSLSFSRLGRDKVERIRKQGVFLVQCAVKWFLTTGRRPLPVVAAVLVLVGELNGVDTRIEDVAREVHANVSTSRLRYRELLESLVEVAQALPWGKDVTLKNVVKNAPFVIQYMERKSMAKPIDMTRATKESEVVGVDLGDVISECLRKDVEYGIDVNSRENDSQYFEVEENSGFARSGDDELDRMKISHECLSFFYNEFLNEAGHEKSMEGSGEVRGRKRKRGFELHACRDWWNGKSELTKKLLLRQILEKDVGLDALPPSFVSGCRVYKRRRKKINAAKLRIKRVMDPSGPDLIESIDICSSEDARAVKKRNRKRVSDVDWEDLIIETLLLHEVREEEIEKGHYNTLLEVHVFNGGVMPEVPATKAK</sequence>
<evidence type="ECO:0000256" key="5">
    <source>
        <dbReference type="ARBA" id="ARBA00023015"/>
    </source>
</evidence>
<evidence type="ECO:0000256" key="4">
    <source>
        <dbReference type="ARBA" id="ARBA00022833"/>
    </source>
</evidence>
<accession>A0A6A1UQ89</accession>
<dbReference type="Pfam" id="PF21886">
    <property type="entry name" value="BRF2-like_C_cyclin_rpt"/>
    <property type="match status" value="1"/>
</dbReference>
<keyword evidence="11" id="KW-1185">Reference proteome</keyword>
<keyword evidence="10" id="KW-0396">Initiation factor</keyword>
<proteinExistence type="predicted"/>
<evidence type="ECO:0000256" key="8">
    <source>
        <dbReference type="PROSITE-ProRule" id="PRU00469"/>
    </source>
</evidence>
<evidence type="ECO:0000259" key="9">
    <source>
        <dbReference type="PROSITE" id="PS51134"/>
    </source>
</evidence>
<evidence type="ECO:0000256" key="3">
    <source>
        <dbReference type="ARBA" id="ARBA00022771"/>
    </source>
</evidence>
<evidence type="ECO:0000256" key="1">
    <source>
        <dbReference type="ARBA" id="ARBA00004123"/>
    </source>
</evidence>
<dbReference type="PANTHER" id="PTHR48428">
    <property type="entry name" value="PLANT-SPECIFIC TFIIB-RELATED PROTEIN PTF2"/>
    <property type="match status" value="1"/>
</dbReference>
<feature type="domain" description="TFIIB-type" evidence="9">
    <location>
        <begin position="4"/>
        <end position="35"/>
    </location>
</feature>
<gene>
    <name evidence="10" type="ORF">CJ030_MR8G018304</name>
</gene>
<dbReference type="SUPFAM" id="SSF47954">
    <property type="entry name" value="Cyclin-like"/>
    <property type="match status" value="2"/>
</dbReference>
<dbReference type="SUPFAM" id="SSF57783">
    <property type="entry name" value="Zinc beta-ribbon"/>
    <property type="match status" value="1"/>
</dbReference>
<evidence type="ECO:0000313" key="10">
    <source>
        <dbReference type="EMBL" id="KAB1202499.1"/>
    </source>
</evidence>
<dbReference type="InterPro" id="IPR054078">
    <property type="entry name" value="BRF2-like_C"/>
</dbReference>
<dbReference type="Gene3D" id="1.10.472.10">
    <property type="entry name" value="Cyclin-like"/>
    <property type="match status" value="2"/>
</dbReference>
<comment type="caution">
    <text evidence="10">The sequence shown here is derived from an EMBL/GenBank/DDBJ whole genome shotgun (WGS) entry which is preliminary data.</text>
</comment>
<keyword evidence="4" id="KW-0862">Zinc</keyword>
<keyword evidence="10" id="KW-0648">Protein biosynthesis</keyword>
<reference evidence="10 11" key="1">
    <citation type="journal article" date="2019" name="Plant Biotechnol. J.">
        <title>The red bayberry genome and genetic basis of sex determination.</title>
        <authorList>
            <person name="Jia H.M."/>
            <person name="Jia H.J."/>
            <person name="Cai Q.L."/>
            <person name="Wang Y."/>
            <person name="Zhao H.B."/>
            <person name="Yang W.F."/>
            <person name="Wang G.Y."/>
            <person name="Li Y.H."/>
            <person name="Zhan D.L."/>
            <person name="Shen Y.T."/>
            <person name="Niu Q.F."/>
            <person name="Chang L."/>
            <person name="Qiu J."/>
            <person name="Zhao L."/>
            <person name="Xie H.B."/>
            <person name="Fu W.Y."/>
            <person name="Jin J."/>
            <person name="Li X.W."/>
            <person name="Jiao Y."/>
            <person name="Zhou C.C."/>
            <person name="Tu T."/>
            <person name="Chai C.Y."/>
            <person name="Gao J.L."/>
            <person name="Fan L.J."/>
            <person name="van de Weg E."/>
            <person name="Wang J.Y."/>
            <person name="Gao Z.S."/>
        </authorList>
    </citation>
    <scope>NUCLEOTIDE SEQUENCE [LARGE SCALE GENOMIC DNA]</scope>
    <source>
        <tissue evidence="10">Leaves</tissue>
    </source>
</reference>
<dbReference type="InterPro" id="IPR013137">
    <property type="entry name" value="Znf_TFIIB"/>
</dbReference>
<dbReference type="InterPro" id="IPR036915">
    <property type="entry name" value="Cyclin-like_sf"/>
</dbReference>
<dbReference type="OrthoDB" id="511529at2759"/>
<dbReference type="Gene3D" id="2.20.25.10">
    <property type="match status" value="1"/>
</dbReference>
<dbReference type="GO" id="GO:0008270">
    <property type="term" value="F:zinc ion binding"/>
    <property type="evidence" value="ECO:0007669"/>
    <property type="project" value="UniProtKB-KW"/>
</dbReference>
<dbReference type="PANTHER" id="PTHR48428:SF1">
    <property type="entry name" value="PLANT-SPECIFIC TFIIB-RELATED PROTEIN PTF2"/>
    <property type="match status" value="1"/>
</dbReference>
<keyword evidence="3 8" id="KW-0863">Zinc-finger</keyword>
<keyword evidence="5" id="KW-0805">Transcription regulation</keyword>
<dbReference type="EMBL" id="RXIC02000026">
    <property type="protein sequence ID" value="KAB1202499.1"/>
    <property type="molecule type" value="Genomic_DNA"/>
</dbReference>
<protein>
    <submittedName>
        <fullName evidence="10">Transcription initiation factor IIB-1</fullName>
    </submittedName>
</protein>
<evidence type="ECO:0000313" key="11">
    <source>
        <dbReference type="Proteomes" id="UP000516437"/>
    </source>
</evidence>
<keyword evidence="6" id="KW-0804">Transcription</keyword>
<dbReference type="CDD" id="cd00043">
    <property type="entry name" value="CYCLIN_SF"/>
    <property type="match status" value="1"/>
</dbReference>
<evidence type="ECO:0000256" key="6">
    <source>
        <dbReference type="ARBA" id="ARBA00023163"/>
    </source>
</evidence>
<evidence type="ECO:0000256" key="7">
    <source>
        <dbReference type="ARBA" id="ARBA00023242"/>
    </source>
</evidence>
<keyword evidence="7" id="KW-0539">Nucleus</keyword>
<comment type="subcellular location">
    <subcellularLocation>
        <location evidence="1">Nucleus</location>
    </subcellularLocation>
</comment>